<evidence type="ECO:0000313" key="4">
    <source>
        <dbReference type="Proteomes" id="UP000542125"/>
    </source>
</evidence>
<organism evidence="3 4">
    <name type="scientific">Pigmentiphaga litoralis</name>
    <dbReference type="NCBI Taxonomy" id="516702"/>
    <lineage>
        <taxon>Bacteria</taxon>
        <taxon>Pseudomonadati</taxon>
        <taxon>Pseudomonadota</taxon>
        <taxon>Betaproteobacteria</taxon>
        <taxon>Burkholderiales</taxon>
        <taxon>Alcaligenaceae</taxon>
        <taxon>Pigmentiphaga</taxon>
    </lineage>
</organism>
<sequence>MKLLNIVGIALGVALTGGAAHAQNVGKIRIAEADSFSAEDLPQLIAYARAKQRGVEIQATALKSDDIAFQSVLNGQMDMGVGDSYEAINNLKAPIRNIYQIRKLAYVPVVDKTVYPDWKSLNGQTFVVHSRGSGTETMAQIMEKKSGIKFDKISYVPGSEVRVVAMQRGNIKATYLDLTSSKVLIDSDPKRFGALPVQDQDASDSTFYVSTKFAEANPRAVQILLEELLKAAKATAADPSWPAAQRKELKLLPDLADKEVAEITPYFTRAVAAGIFPVDGGGKTAAQADVDFLSLAGKLKSETSGGLDAYWDFKPLEAASKAVGAK</sequence>
<reference evidence="3 4" key="1">
    <citation type="submission" date="2020-07" db="EMBL/GenBank/DDBJ databases">
        <title>Genomic Encyclopedia of Type Strains, Phase IV (KMG-V): Genome sequencing to study the core and pangenomes of soil and plant-associated prokaryotes.</title>
        <authorList>
            <person name="Whitman W."/>
        </authorList>
    </citation>
    <scope>NUCLEOTIDE SEQUENCE [LARGE SCALE GENOMIC DNA]</scope>
    <source>
        <strain evidence="3 4">SAS40</strain>
    </source>
</reference>
<feature type="signal peptide" evidence="1">
    <location>
        <begin position="1"/>
        <end position="22"/>
    </location>
</feature>
<dbReference type="InterPro" id="IPR015168">
    <property type="entry name" value="SsuA/THI5"/>
</dbReference>
<evidence type="ECO:0000259" key="2">
    <source>
        <dbReference type="Pfam" id="PF09084"/>
    </source>
</evidence>
<feature type="domain" description="SsuA/THI5-like" evidence="2">
    <location>
        <begin position="52"/>
        <end position="239"/>
    </location>
</feature>
<dbReference type="Proteomes" id="UP000542125">
    <property type="component" value="Unassembled WGS sequence"/>
</dbReference>
<keyword evidence="4" id="KW-1185">Reference proteome</keyword>
<dbReference type="AlphaFoldDB" id="A0A7Y9LN25"/>
<comment type="caution">
    <text evidence="3">The sequence shown here is derived from an EMBL/GenBank/DDBJ whole genome shotgun (WGS) entry which is preliminary data.</text>
</comment>
<dbReference type="EMBL" id="JACBYR010000001">
    <property type="protein sequence ID" value="NYE84257.1"/>
    <property type="molecule type" value="Genomic_DNA"/>
</dbReference>
<dbReference type="PANTHER" id="PTHR30024">
    <property type="entry name" value="ALIPHATIC SULFONATES-BINDING PROTEIN-RELATED"/>
    <property type="match status" value="1"/>
</dbReference>
<name>A0A7Y9LN25_9BURK</name>
<feature type="chain" id="PRO_5031575960" evidence="1">
    <location>
        <begin position="23"/>
        <end position="326"/>
    </location>
</feature>
<evidence type="ECO:0000256" key="1">
    <source>
        <dbReference type="SAM" id="SignalP"/>
    </source>
</evidence>
<dbReference type="SUPFAM" id="SSF53850">
    <property type="entry name" value="Periplasmic binding protein-like II"/>
    <property type="match status" value="1"/>
</dbReference>
<gene>
    <name evidence="3" type="ORF">FHW18_003528</name>
</gene>
<dbReference type="Gene3D" id="3.40.190.10">
    <property type="entry name" value="Periplasmic binding protein-like II"/>
    <property type="match status" value="2"/>
</dbReference>
<accession>A0A7Y9LN25</accession>
<dbReference type="RefSeq" id="WP_179587965.1">
    <property type="nucleotide sequence ID" value="NZ_JACBYR010000001.1"/>
</dbReference>
<protein>
    <submittedName>
        <fullName evidence="3">NitT/TauT family transport system substrate-binding protein</fullName>
    </submittedName>
</protein>
<keyword evidence="1" id="KW-0732">Signal</keyword>
<evidence type="ECO:0000313" key="3">
    <source>
        <dbReference type="EMBL" id="NYE84257.1"/>
    </source>
</evidence>
<proteinExistence type="predicted"/>
<dbReference type="Pfam" id="PF09084">
    <property type="entry name" value="NMT1"/>
    <property type="match status" value="1"/>
</dbReference>